<feature type="compositionally biased region" description="Polar residues" evidence="1">
    <location>
        <begin position="64"/>
        <end position="85"/>
    </location>
</feature>
<accession>A0AAE0MHT3</accession>
<proteinExistence type="predicted"/>
<feature type="compositionally biased region" description="Pro residues" evidence="1">
    <location>
        <begin position="23"/>
        <end position="33"/>
    </location>
</feature>
<evidence type="ECO:0000313" key="3">
    <source>
        <dbReference type="Proteomes" id="UP001286456"/>
    </source>
</evidence>
<reference evidence="2" key="2">
    <citation type="submission" date="2023-06" db="EMBL/GenBank/DDBJ databases">
        <authorList>
            <consortium name="Lawrence Berkeley National Laboratory"/>
            <person name="Haridas S."/>
            <person name="Hensen N."/>
            <person name="Bonometti L."/>
            <person name="Westerberg I."/>
            <person name="Brannstrom I.O."/>
            <person name="Guillou S."/>
            <person name="Cros-Aarteil S."/>
            <person name="Calhoun S."/>
            <person name="Kuo A."/>
            <person name="Mondo S."/>
            <person name="Pangilinan J."/>
            <person name="Riley R."/>
            <person name="Labutti K."/>
            <person name="Andreopoulos B."/>
            <person name="Lipzen A."/>
            <person name="Chen C."/>
            <person name="Yanf M."/>
            <person name="Daum C."/>
            <person name="Ng V."/>
            <person name="Clum A."/>
            <person name="Steindorff A."/>
            <person name="Ohm R."/>
            <person name="Martin F."/>
            <person name="Silar P."/>
            <person name="Natvig D."/>
            <person name="Lalanne C."/>
            <person name="Gautier V."/>
            <person name="Ament-Velasquez S.L."/>
            <person name="Kruys A."/>
            <person name="Hutchinson M.I."/>
            <person name="Powell A.J."/>
            <person name="Barry K."/>
            <person name="Miller A.N."/>
            <person name="Grigoriev I.V."/>
            <person name="Debuchy R."/>
            <person name="Gladieux P."/>
            <person name="Thoren M.H."/>
            <person name="Johannesson H."/>
        </authorList>
    </citation>
    <scope>NUCLEOTIDE SEQUENCE</scope>
    <source>
        <strain evidence="2">SMH4131-1</strain>
    </source>
</reference>
<gene>
    <name evidence="2" type="ORF">B0T19DRAFT_397995</name>
</gene>
<feature type="compositionally biased region" description="Polar residues" evidence="1">
    <location>
        <begin position="243"/>
        <end position="267"/>
    </location>
</feature>
<organism evidence="2 3">
    <name type="scientific">Cercophora scortea</name>
    <dbReference type="NCBI Taxonomy" id="314031"/>
    <lineage>
        <taxon>Eukaryota</taxon>
        <taxon>Fungi</taxon>
        <taxon>Dikarya</taxon>
        <taxon>Ascomycota</taxon>
        <taxon>Pezizomycotina</taxon>
        <taxon>Sordariomycetes</taxon>
        <taxon>Sordariomycetidae</taxon>
        <taxon>Sordariales</taxon>
        <taxon>Lasiosphaeriaceae</taxon>
        <taxon>Cercophora</taxon>
    </lineage>
</organism>
<dbReference type="EMBL" id="JAUEPO010000002">
    <property type="protein sequence ID" value="KAK3332208.1"/>
    <property type="molecule type" value="Genomic_DNA"/>
</dbReference>
<feature type="compositionally biased region" description="Basic and acidic residues" evidence="1">
    <location>
        <begin position="284"/>
        <end position="297"/>
    </location>
</feature>
<comment type="caution">
    <text evidence="2">The sequence shown here is derived from an EMBL/GenBank/DDBJ whole genome shotgun (WGS) entry which is preliminary data.</text>
</comment>
<keyword evidence="3" id="KW-1185">Reference proteome</keyword>
<evidence type="ECO:0000256" key="1">
    <source>
        <dbReference type="SAM" id="MobiDB-lite"/>
    </source>
</evidence>
<dbReference type="Proteomes" id="UP001286456">
    <property type="component" value="Unassembled WGS sequence"/>
</dbReference>
<sequence length="297" mass="32404">MPPKDSRKVYKRHRVGPRETPVRPKPTAPPARASPPRTQAYFQLRSVNLGETPAGFKQGDANPGASSVPNPDHQQPQPPSNTFNPYANHHQQHAFPATRPPPLAPHQHNTRNVTDVRPPPLHVANQSSSPIRPVPRHPHEAHGHPARSSSPVPSQTPFGWGSAESFVPPTTKQLQPQGMQAVAIQAFLAIRNNQPLAPSDGTDNRFPLTGLSTHHSGSLPPSSSTSRRALRRAFQARYPQSPPSSGHTSSHRNQTSTGTIPNSQRLTGRSLLHPPSSTPTPNHNHQEIYDLITVDDH</sequence>
<reference evidence="2" key="1">
    <citation type="journal article" date="2023" name="Mol. Phylogenet. Evol.">
        <title>Genome-scale phylogeny and comparative genomics of the fungal order Sordariales.</title>
        <authorList>
            <person name="Hensen N."/>
            <person name="Bonometti L."/>
            <person name="Westerberg I."/>
            <person name="Brannstrom I.O."/>
            <person name="Guillou S."/>
            <person name="Cros-Aarteil S."/>
            <person name="Calhoun S."/>
            <person name="Haridas S."/>
            <person name="Kuo A."/>
            <person name="Mondo S."/>
            <person name="Pangilinan J."/>
            <person name="Riley R."/>
            <person name="LaButti K."/>
            <person name="Andreopoulos B."/>
            <person name="Lipzen A."/>
            <person name="Chen C."/>
            <person name="Yan M."/>
            <person name="Daum C."/>
            <person name="Ng V."/>
            <person name="Clum A."/>
            <person name="Steindorff A."/>
            <person name="Ohm R.A."/>
            <person name="Martin F."/>
            <person name="Silar P."/>
            <person name="Natvig D.O."/>
            <person name="Lalanne C."/>
            <person name="Gautier V."/>
            <person name="Ament-Velasquez S.L."/>
            <person name="Kruys A."/>
            <person name="Hutchinson M.I."/>
            <person name="Powell A.J."/>
            <person name="Barry K."/>
            <person name="Miller A.N."/>
            <person name="Grigoriev I.V."/>
            <person name="Debuchy R."/>
            <person name="Gladieux P."/>
            <person name="Hiltunen Thoren M."/>
            <person name="Johannesson H."/>
        </authorList>
    </citation>
    <scope>NUCLEOTIDE SEQUENCE</scope>
    <source>
        <strain evidence="2">SMH4131-1</strain>
    </source>
</reference>
<feature type="compositionally biased region" description="Low complexity" evidence="1">
    <location>
        <begin position="212"/>
        <end position="227"/>
    </location>
</feature>
<feature type="compositionally biased region" description="Low complexity" evidence="1">
    <location>
        <begin position="270"/>
        <end position="283"/>
    </location>
</feature>
<feature type="compositionally biased region" description="Polar residues" evidence="1">
    <location>
        <begin position="147"/>
        <end position="157"/>
    </location>
</feature>
<feature type="region of interest" description="Disordered" evidence="1">
    <location>
        <begin position="1"/>
        <end position="174"/>
    </location>
</feature>
<evidence type="ECO:0000313" key="2">
    <source>
        <dbReference type="EMBL" id="KAK3332208.1"/>
    </source>
</evidence>
<protein>
    <submittedName>
        <fullName evidence="2">Uncharacterized protein</fullName>
    </submittedName>
</protein>
<name>A0AAE0MHT3_9PEZI</name>
<dbReference type="AlphaFoldDB" id="A0AAE0MHT3"/>
<feature type="region of interest" description="Disordered" evidence="1">
    <location>
        <begin position="195"/>
        <end position="297"/>
    </location>
</feature>